<dbReference type="PANTHER" id="PTHR47399">
    <property type="entry name" value="TRANSMEMBRANE PROTEIN 121B"/>
    <property type="match status" value="1"/>
</dbReference>
<dbReference type="EMBL" id="VIIS01000103">
    <property type="protein sequence ID" value="KAF0313247.1"/>
    <property type="molecule type" value="Genomic_DNA"/>
</dbReference>
<dbReference type="InterPro" id="IPR026624">
    <property type="entry name" value="CECR6"/>
</dbReference>
<dbReference type="PROSITE" id="PS51257">
    <property type="entry name" value="PROKAR_LIPOPROTEIN"/>
    <property type="match status" value="1"/>
</dbReference>
<keyword evidence="2" id="KW-0812">Transmembrane</keyword>
<dbReference type="AlphaFoldDB" id="A0A6A4X1R6"/>
<evidence type="ECO:0000313" key="4">
    <source>
        <dbReference type="Proteomes" id="UP000440578"/>
    </source>
</evidence>
<dbReference type="Pfam" id="PF14997">
    <property type="entry name" value="CECR6_TMEM121"/>
    <property type="match status" value="1"/>
</dbReference>
<keyword evidence="2" id="KW-0472">Membrane</keyword>
<organism evidence="3 4">
    <name type="scientific">Amphibalanus amphitrite</name>
    <name type="common">Striped barnacle</name>
    <name type="synonym">Balanus amphitrite</name>
    <dbReference type="NCBI Taxonomy" id="1232801"/>
    <lineage>
        <taxon>Eukaryota</taxon>
        <taxon>Metazoa</taxon>
        <taxon>Ecdysozoa</taxon>
        <taxon>Arthropoda</taxon>
        <taxon>Crustacea</taxon>
        <taxon>Multicrustacea</taxon>
        <taxon>Cirripedia</taxon>
        <taxon>Thoracica</taxon>
        <taxon>Thoracicalcarea</taxon>
        <taxon>Balanomorpha</taxon>
        <taxon>Balanoidea</taxon>
        <taxon>Balanidae</taxon>
        <taxon>Amphibalaninae</taxon>
        <taxon>Amphibalanus</taxon>
    </lineage>
</organism>
<dbReference type="PANTHER" id="PTHR47399:SF1">
    <property type="entry name" value="TRANSMEMBRANE PROTEIN 121B"/>
    <property type="match status" value="1"/>
</dbReference>
<dbReference type="Proteomes" id="UP000440578">
    <property type="component" value="Unassembled WGS sequence"/>
</dbReference>
<gene>
    <name evidence="3" type="ORF">FJT64_001634</name>
</gene>
<feature type="transmembrane region" description="Helical" evidence="2">
    <location>
        <begin position="48"/>
        <end position="68"/>
    </location>
</feature>
<keyword evidence="2" id="KW-1133">Transmembrane helix</keyword>
<evidence type="ECO:0000256" key="1">
    <source>
        <dbReference type="ARBA" id="ARBA00007711"/>
    </source>
</evidence>
<feature type="transmembrane region" description="Helical" evidence="2">
    <location>
        <begin position="138"/>
        <end position="158"/>
    </location>
</feature>
<reference evidence="3 4" key="1">
    <citation type="submission" date="2019-07" db="EMBL/GenBank/DDBJ databases">
        <title>Draft genome assembly of a fouling barnacle, Amphibalanus amphitrite (Darwin, 1854): The first reference genome for Thecostraca.</title>
        <authorList>
            <person name="Kim W."/>
        </authorList>
    </citation>
    <scope>NUCLEOTIDE SEQUENCE [LARGE SCALE GENOMIC DNA]</scope>
    <source>
        <strain evidence="3">SNU_AA5</strain>
        <tissue evidence="3">Soma without cirri and trophi</tissue>
    </source>
</reference>
<comment type="similarity">
    <text evidence="1">Belongs to the TMEM121 family.</text>
</comment>
<dbReference type="InterPro" id="IPR032776">
    <property type="entry name" value="CECR6/TMEM121"/>
</dbReference>
<feature type="transmembrane region" description="Helical" evidence="2">
    <location>
        <begin position="12"/>
        <end position="36"/>
    </location>
</feature>
<feature type="transmembrane region" description="Helical" evidence="2">
    <location>
        <begin position="202"/>
        <end position="222"/>
    </location>
</feature>
<sequence>MGWHLKKCSAQLVLHLIIGICLVLVHIFQSCVLNYYIISQAKDSLKAYFWFAADFVILFLFIGSLAIAHRYLHYKRRDRAGQFPYSPKRLIPHYPRSKLGILPLSYVSWVVYATVVVAKVVVIFTSEIPNTLQPTDRWGPQLLKIAIASSGAVFMLLVEGHHDAEPTSARNTYIRLLCGSTAYEIMDSVQFLSLLILSDSHIVMTFTLENTVLALSAVNFILPTLTLYKLSLTDFGLETGSPFVMLVYKLLHLFLINGSYMVIRIKLWVSLGGDISLFLMKNILGICTTLYSLYPNLVQLYETCRPPPPQKPDDLELDDVQSEALRRPAADGEPAPL</sequence>
<proteinExistence type="inferred from homology"/>
<feature type="transmembrane region" description="Helical" evidence="2">
    <location>
        <begin position="242"/>
        <end position="263"/>
    </location>
</feature>
<name>A0A6A4X1R6_AMPAM</name>
<feature type="transmembrane region" description="Helical" evidence="2">
    <location>
        <begin position="106"/>
        <end position="126"/>
    </location>
</feature>
<protein>
    <submittedName>
        <fullName evidence="3">Uncharacterized protein</fullName>
    </submittedName>
</protein>
<keyword evidence="4" id="KW-1185">Reference proteome</keyword>
<evidence type="ECO:0000313" key="3">
    <source>
        <dbReference type="EMBL" id="KAF0313247.1"/>
    </source>
</evidence>
<accession>A0A6A4X1R6</accession>
<dbReference type="OrthoDB" id="5964337at2759"/>
<evidence type="ECO:0000256" key="2">
    <source>
        <dbReference type="SAM" id="Phobius"/>
    </source>
</evidence>
<comment type="caution">
    <text evidence="3">The sequence shown here is derived from an EMBL/GenBank/DDBJ whole genome shotgun (WGS) entry which is preliminary data.</text>
</comment>